<evidence type="ECO:0000256" key="4">
    <source>
        <dbReference type="ARBA" id="ARBA00022989"/>
    </source>
</evidence>
<dbReference type="PRINTS" id="PR00237">
    <property type="entry name" value="GPCRRHODOPSN"/>
</dbReference>
<evidence type="ECO:0000313" key="10">
    <source>
        <dbReference type="RefSeq" id="XP_018336472.1"/>
    </source>
</evidence>
<dbReference type="KEGG" id="apln:108744974"/>
<dbReference type="InterPro" id="IPR000276">
    <property type="entry name" value="GPCR_Rhodpsn"/>
</dbReference>
<feature type="transmembrane region" description="Helical" evidence="7">
    <location>
        <begin position="110"/>
        <end position="131"/>
    </location>
</feature>
<dbReference type="InterPro" id="IPR053093">
    <property type="entry name" value="GPCR-like"/>
</dbReference>
<keyword evidence="6 10" id="KW-0675">Receptor</keyword>
<evidence type="ECO:0000256" key="3">
    <source>
        <dbReference type="ARBA" id="ARBA00022692"/>
    </source>
</evidence>
<dbReference type="PANTHER" id="PTHR47760:SF1">
    <property type="entry name" value="G-PROTEIN COUPLED RECEPTORS FAMILY 1 PROFILE DOMAIN-CONTAINING PROTEIN"/>
    <property type="match status" value="1"/>
</dbReference>
<keyword evidence="9" id="KW-1185">Reference proteome</keyword>
<dbReference type="RefSeq" id="XP_018336472.1">
    <property type="nucleotide sequence ID" value="XM_018480970.2"/>
</dbReference>
<organism evidence="9 10">
    <name type="scientific">Agrilus planipennis</name>
    <name type="common">Emerald ash borer</name>
    <name type="synonym">Agrilus marcopoli</name>
    <dbReference type="NCBI Taxonomy" id="224129"/>
    <lineage>
        <taxon>Eukaryota</taxon>
        <taxon>Metazoa</taxon>
        <taxon>Ecdysozoa</taxon>
        <taxon>Arthropoda</taxon>
        <taxon>Hexapoda</taxon>
        <taxon>Insecta</taxon>
        <taxon>Pterygota</taxon>
        <taxon>Neoptera</taxon>
        <taxon>Endopterygota</taxon>
        <taxon>Coleoptera</taxon>
        <taxon>Polyphaga</taxon>
        <taxon>Elateriformia</taxon>
        <taxon>Buprestoidea</taxon>
        <taxon>Buprestidae</taxon>
        <taxon>Agrilinae</taxon>
        <taxon>Agrilus</taxon>
    </lineage>
</organism>
<evidence type="ECO:0000256" key="7">
    <source>
        <dbReference type="SAM" id="Phobius"/>
    </source>
</evidence>
<feature type="transmembrane region" description="Helical" evidence="7">
    <location>
        <begin position="33"/>
        <end position="58"/>
    </location>
</feature>
<evidence type="ECO:0000256" key="5">
    <source>
        <dbReference type="ARBA" id="ARBA00023136"/>
    </source>
</evidence>
<dbReference type="OrthoDB" id="10033446at2759"/>
<dbReference type="InParanoid" id="A0A1W4XUK9"/>
<dbReference type="STRING" id="224129.A0A1W4XUK9"/>
<comment type="similarity">
    <text evidence="2 6">Belongs to the G-protein coupled receptor 1 family.</text>
</comment>
<feature type="transmembrane region" description="Helical" evidence="7">
    <location>
        <begin position="70"/>
        <end position="90"/>
    </location>
</feature>
<gene>
    <name evidence="10" type="primary">LOC108744974</name>
</gene>
<dbReference type="GO" id="GO:0016020">
    <property type="term" value="C:membrane"/>
    <property type="evidence" value="ECO:0007669"/>
    <property type="project" value="UniProtKB-SubCell"/>
</dbReference>
<dbReference type="Gene3D" id="1.20.1070.10">
    <property type="entry name" value="Rhodopsin 7-helix transmembrane proteins"/>
    <property type="match status" value="1"/>
</dbReference>
<keyword evidence="4 7" id="KW-1133">Transmembrane helix</keyword>
<evidence type="ECO:0000259" key="8">
    <source>
        <dbReference type="PROSITE" id="PS50262"/>
    </source>
</evidence>
<dbReference type="PROSITE" id="PS50262">
    <property type="entry name" value="G_PROTEIN_RECEP_F1_2"/>
    <property type="match status" value="1"/>
</dbReference>
<feature type="transmembrane region" description="Helical" evidence="7">
    <location>
        <begin position="204"/>
        <end position="229"/>
    </location>
</feature>
<evidence type="ECO:0000313" key="9">
    <source>
        <dbReference type="Proteomes" id="UP000192223"/>
    </source>
</evidence>
<keyword evidence="6" id="KW-0807">Transducer</keyword>
<dbReference type="SUPFAM" id="SSF81321">
    <property type="entry name" value="Family A G protein-coupled receptor-like"/>
    <property type="match status" value="1"/>
</dbReference>
<feature type="transmembrane region" description="Helical" evidence="7">
    <location>
        <begin position="323"/>
        <end position="339"/>
    </location>
</feature>
<evidence type="ECO:0000256" key="1">
    <source>
        <dbReference type="ARBA" id="ARBA00004370"/>
    </source>
</evidence>
<proteinExistence type="inferred from homology"/>
<keyword evidence="3 6" id="KW-0812">Transmembrane</keyword>
<dbReference type="PANTHER" id="PTHR47760">
    <property type="entry name" value="G-PROTEIN COUPLED RECEPTOR B0563.6-LIKE PROTEIN-RELATED"/>
    <property type="match status" value="1"/>
</dbReference>
<name>A0A1W4XUK9_AGRPL</name>
<dbReference type="GO" id="GO:0004930">
    <property type="term" value="F:G protein-coupled receptor activity"/>
    <property type="evidence" value="ECO:0007669"/>
    <property type="project" value="UniProtKB-KW"/>
</dbReference>
<dbReference type="Pfam" id="PF00001">
    <property type="entry name" value="7tm_1"/>
    <property type="match status" value="1"/>
</dbReference>
<sequence length="358" mass="41425">MDRVRLLMVGFTKHCGGDIYALPNDEKLIKLEYVAYTILSPIIIIVGIICNCINLLVLSYPSVMKGAAKIYLRALAIADLCALLGLVPVLQRLNKVHNQTLTAAFYYAHLEVFLVEVFIRFSTFIVVCMSFDRYLAICLPEKFNDFHSTKFALKLVGCCFVIATIITLPLIFIKVPCILTERHGLELWDTKENPKVTHHYLWNIYIWCYELIAAYGVFLIIAFCNLSIIGRFQAYMKKKNELHNTTAQTIPENGAIVKSNDGNVYIQKRKQREENRLVFTLQLIVLLFFLTMTPSVALSIIYYTTRDIRDFFRFSVLRAVGNNLLMLYLTLNFFIYSFCHKQFRIAVKKLFCRCFNFN</sequence>
<reference evidence="10" key="1">
    <citation type="submission" date="2025-08" db="UniProtKB">
        <authorList>
            <consortium name="RefSeq"/>
        </authorList>
    </citation>
    <scope>IDENTIFICATION</scope>
    <source>
        <tissue evidence="10">Entire body</tissue>
    </source>
</reference>
<accession>A0A1W4XUK9</accession>
<dbReference type="Proteomes" id="UP000192223">
    <property type="component" value="Unplaced"/>
</dbReference>
<dbReference type="GeneID" id="108744974"/>
<keyword evidence="6" id="KW-0297">G-protein coupled receptor</keyword>
<dbReference type="CDD" id="cd14978">
    <property type="entry name" value="7tmA_FMRFamide_R-like"/>
    <property type="match status" value="1"/>
</dbReference>
<protein>
    <submittedName>
        <fullName evidence="10">Probable G-protein coupled receptor AH9.1</fullName>
    </submittedName>
</protein>
<feature type="transmembrane region" description="Helical" evidence="7">
    <location>
        <begin position="277"/>
        <end position="303"/>
    </location>
</feature>
<keyword evidence="5 7" id="KW-0472">Membrane</keyword>
<feature type="domain" description="G-protein coupled receptors family 1 profile" evidence="8">
    <location>
        <begin position="50"/>
        <end position="336"/>
    </location>
</feature>
<dbReference type="AlphaFoldDB" id="A0A1W4XUK9"/>
<evidence type="ECO:0000256" key="6">
    <source>
        <dbReference type="RuleBase" id="RU000688"/>
    </source>
</evidence>
<dbReference type="InterPro" id="IPR017452">
    <property type="entry name" value="GPCR_Rhodpsn_7TM"/>
</dbReference>
<evidence type="ECO:0000256" key="2">
    <source>
        <dbReference type="ARBA" id="ARBA00010663"/>
    </source>
</evidence>
<dbReference type="PROSITE" id="PS00237">
    <property type="entry name" value="G_PROTEIN_RECEP_F1_1"/>
    <property type="match status" value="1"/>
</dbReference>
<comment type="subcellular location">
    <subcellularLocation>
        <location evidence="1">Membrane</location>
    </subcellularLocation>
</comment>
<feature type="transmembrane region" description="Helical" evidence="7">
    <location>
        <begin position="151"/>
        <end position="173"/>
    </location>
</feature>